<evidence type="ECO:0000313" key="3">
    <source>
        <dbReference type="Proteomes" id="UP001228049"/>
    </source>
</evidence>
<reference evidence="2" key="1">
    <citation type="submission" date="2023-04" db="EMBL/GenBank/DDBJ databases">
        <title>Chromosome-level genome of Chaenocephalus aceratus.</title>
        <authorList>
            <person name="Park H."/>
        </authorList>
    </citation>
    <scope>NUCLEOTIDE SEQUENCE</scope>
    <source>
        <strain evidence="2">DE</strain>
        <tissue evidence="2">Muscle</tissue>
    </source>
</reference>
<keyword evidence="3" id="KW-1185">Reference proteome</keyword>
<organism evidence="2 3">
    <name type="scientific">Dissostichus eleginoides</name>
    <name type="common">Patagonian toothfish</name>
    <name type="synonym">Dissostichus amissus</name>
    <dbReference type="NCBI Taxonomy" id="100907"/>
    <lineage>
        <taxon>Eukaryota</taxon>
        <taxon>Metazoa</taxon>
        <taxon>Chordata</taxon>
        <taxon>Craniata</taxon>
        <taxon>Vertebrata</taxon>
        <taxon>Euteleostomi</taxon>
        <taxon>Actinopterygii</taxon>
        <taxon>Neopterygii</taxon>
        <taxon>Teleostei</taxon>
        <taxon>Neoteleostei</taxon>
        <taxon>Acanthomorphata</taxon>
        <taxon>Eupercaria</taxon>
        <taxon>Perciformes</taxon>
        <taxon>Notothenioidei</taxon>
        <taxon>Nototheniidae</taxon>
        <taxon>Dissostichus</taxon>
    </lineage>
</organism>
<evidence type="ECO:0000313" key="2">
    <source>
        <dbReference type="EMBL" id="KAK1887605.1"/>
    </source>
</evidence>
<dbReference type="Gene3D" id="1.10.10.60">
    <property type="entry name" value="Homeodomain-like"/>
    <property type="match status" value="1"/>
</dbReference>
<accession>A0AAD9BPA5</accession>
<feature type="domain" description="Myb/SANT-like DNA-binding" evidence="1">
    <location>
        <begin position="7"/>
        <end position="76"/>
    </location>
</feature>
<dbReference type="Proteomes" id="UP001228049">
    <property type="component" value="Unassembled WGS sequence"/>
</dbReference>
<dbReference type="EMBL" id="JASDAP010000018">
    <property type="protein sequence ID" value="KAK1887605.1"/>
    <property type="molecule type" value="Genomic_DNA"/>
</dbReference>
<name>A0AAD9BPA5_DISEL</name>
<sequence>MNLCMGTEAQTRALVKHRTENEHLFTGKRCTAKKAWGEVLQKMGLEELLTPTQLSNTWENLKRQYKELKTLPTGTGTDEGEATAATWPLCPQVLKIIMVLKFNWVHTWSREQPCQSVSLAMSASFPPHRTWWNQTNVPNILCRLQDVPRCEADIVQDYTGSDE</sequence>
<gene>
    <name evidence="2" type="ORF">KUDE01_028393</name>
</gene>
<protein>
    <submittedName>
        <fullName evidence="2">Trihelix transcription factor GT-1</fullName>
    </submittedName>
</protein>
<proteinExistence type="predicted"/>
<dbReference type="InterPro" id="IPR044822">
    <property type="entry name" value="Myb_DNA-bind_4"/>
</dbReference>
<comment type="caution">
    <text evidence="2">The sequence shown here is derived from an EMBL/GenBank/DDBJ whole genome shotgun (WGS) entry which is preliminary data.</text>
</comment>
<dbReference type="AlphaFoldDB" id="A0AAD9BPA5"/>
<dbReference type="Pfam" id="PF13837">
    <property type="entry name" value="Myb_DNA-bind_4"/>
    <property type="match status" value="1"/>
</dbReference>
<evidence type="ECO:0000259" key="1">
    <source>
        <dbReference type="Pfam" id="PF13837"/>
    </source>
</evidence>